<comment type="caution">
    <text evidence="1">The sequence shown here is derived from an EMBL/GenBank/DDBJ whole genome shotgun (WGS) entry which is preliminary data.</text>
</comment>
<organism evidence="1 2">
    <name type="scientific">Bacillus pseudomycoides</name>
    <dbReference type="NCBI Taxonomy" id="64104"/>
    <lineage>
        <taxon>Bacteria</taxon>
        <taxon>Bacillati</taxon>
        <taxon>Bacillota</taxon>
        <taxon>Bacilli</taxon>
        <taxon>Bacillales</taxon>
        <taxon>Bacillaceae</taxon>
        <taxon>Bacillus</taxon>
        <taxon>Bacillus cereus group</taxon>
    </lineage>
</organism>
<dbReference type="AlphaFoldDB" id="A0A1Y3MJZ4"/>
<proteinExistence type="predicted"/>
<gene>
    <name evidence="1" type="ORF">BW425_02240</name>
</gene>
<reference evidence="1 2" key="1">
    <citation type="submission" date="2017-02" db="EMBL/GenBank/DDBJ databases">
        <title>Bacillus pseudomycoides isolate FSL K6-0042.</title>
        <authorList>
            <person name="Kovac J."/>
        </authorList>
    </citation>
    <scope>NUCLEOTIDE SEQUENCE [LARGE SCALE GENOMIC DNA]</scope>
    <source>
        <strain evidence="1 2">FSL K6-0042</strain>
    </source>
</reference>
<dbReference type="EMBL" id="MWPX01000001">
    <property type="protein sequence ID" value="OUM50755.1"/>
    <property type="molecule type" value="Genomic_DNA"/>
</dbReference>
<dbReference type="RefSeq" id="WP_016116293.1">
    <property type="nucleotide sequence ID" value="NZ_CP189809.1"/>
</dbReference>
<sequence length="69" mass="7631">MMRKRTPIGRILIGIGLILFSLGLMMLNFYSDINLFKSSNKGIGTGVFILGILCLIASNFFRLPSNANH</sequence>
<evidence type="ECO:0000313" key="2">
    <source>
        <dbReference type="Proteomes" id="UP000195321"/>
    </source>
</evidence>
<name>A0A1Y3MJZ4_9BACI</name>
<accession>A0A1Y3MJZ4</accession>
<dbReference type="Proteomes" id="UP000195321">
    <property type="component" value="Unassembled WGS sequence"/>
</dbReference>
<evidence type="ECO:0000313" key="1">
    <source>
        <dbReference type="EMBL" id="OUM50755.1"/>
    </source>
</evidence>
<protein>
    <submittedName>
        <fullName evidence="1">Uncharacterized protein</fullName>
    </submittedName>
</protein>